<dbReference type="InterPro" id="IPR025714">
    <property type="entry name" value="Methyltranfer_dom"/>
</dbReference>
<sequence>MDGWGGERQIGKTLKEIEPKHIERYKFALEYILNDYKILDAATGIGYGAFILSMGAKDVIGVDKSEEAIKYAKTYWSDVLNIEYRVFDLTESSFEDLGMFNCIVSIETIEHLQVPIDETLKKFDEILTKYGFLIISHPEDQKPGAKFHHHNNIKGENVTEILEGMGYYITDEWLQPGYFEYFYHLFVAEKCV</sequence>
<evidence type="ECO:0000259" key="1">
    <source>
        <dbReference type="Pfam" id="PF13847"/>
    </source>
</evidence>
<dbReference type="Pfam" id="PF13847">
    <property type="entry name" value="Methyltransf_31"/>
    <property type="match status" value="1"/>
</dbReference>
<proteinExistence type="predicted"/>
<dbReference type="InterPro" id="IPR029063">
    <property type="entry name" value="SAM-dependent_MTases_sf"/>
</dbReference>
<name>X1GT69_9ZZZZ</name>
<dbReference type="Gene3D" id="3.40.50.150">
    <property type="entry name" value="Vaccinia Virus protein VP39"/>
    <property type="match status" value="1"/>
</dbReference>
<dbReference type="EMBL" id="BARU01020219">
    <property type="protein sequence ID" value="GAH61086.1"/>
    <property type="molecule type" value="Genomic_DNA"/>
</dbReference>
<comment type="caution">
    <text evidence="2">The sequence shown here is derived from an EMBL/GenBank/DDBJ whole genome shotgun (WGS) entry which is preliminary data.</text>
</comment>
<evidence type="ECO:0000313" key="2">
    <source>
        <dbReference type="EMBL" id="GAH61086.1"/>
    </source>
</evidence>
<organism evidence="2">
    <name type="scientific">marine sediment metagenome</name>
    <dbReference type="NCBI Taxonomy" id="412755"/>
    <lineage>
        <taxon>unclassified sequences</taxon>
        <taxon>metagenomes</taxon>
        <taxon>ecological metagenomes</taxon>
    </lineage>
</organism>
<dbReference type="PANTHER" id="PTHR43861">
    <property type="entry name" value="TRANS-ACONITATE 2-METHYLTRANSFERASE-RELATED"/>
    <property type="match status" value="1"/>
</dbReference>
<accession>X1GT69</accession>
<dbReference type="AlphaFoldDB" id="X1GT69"/>
<dbReference type="CDD" id="cd02440">
    <property type="entry name" value="AdoMet_MTases"/>
    <property type="match status" value="1"/>
</dbReference>
<reference evidence="2" key="1">
    <citation type="journal article" date="2014" name="Front. Microbiol.">
        <title>High frequency of phylogenetically diverse reductive dehalogenase-homologous genes in deep subseafloor sedimentary metagenomes.</title>
        <authorList>
            <person name="Kawai M."/>
            <person name="Futagami T."/>
            <person name="Toyoda A."/>
            <person name="Takaki Y."/>
            <person name="Nishi S."/>
            <person name="Hori S."/>
            <person name="Arai W."/>
            <person name="Tsubouchi T."/>
            <person name="Morono Y."/>
            <person name="Uchiyama I."/>
            <person name="Ito T."/>
            <person name="Fujiyama A."/>
            <person name="Inagaki F."/>
            <person name="Takami H."/>
        </authorList>
    </citation>
    <scope>NUCLEOTIDE SEQUENCE</scope>
    <source>
        <strain evidence="2">Expedition CK06-06</strain>
    </source>
</reference>
<dbReference type="PANTHER" id="PTHR43861:SF6">
    <property type="entry name" value="METHYLTRANSFERASE TYPE 11"/>
    <property type="match status" value="1"/>
</dbReference>
<gene>
    <name evidence="2" type="ORF">S03H2_33231</name>
</gene>
<protein>
    <recommendedName>
        <fullName evidence="1">Methyltransferase domain-containing protein</fullName>
    </recommendedName>
</protein>
<dbReference type="SUPFAM" id="SSF53335">
    <property type="entry name" value="S-adenosyl-L-methionine-dependent methyltransferases"/>
    <property type="match status" value="1"/>
</dbReference>
<feature type="domain" description="Methyltransferase" evidence="1">
    <location>
        <begin position="35"/>
        <end position="160"/>
    </location>
</feature>